<evidence type="ECO:0000313" key="2">
    <source>
        <dbReference type="EMBL" id="KAK5781892.1"/>
    </source>
</evidence>
<evidence type="ECO:0000256" key="1">
    <source>
        <dbReference type="SAM" id="MobiDB-lite"/>
    </source>
</evidence>
<name>A0AAN8A829_9SACH</name>
<sequence>MTSIQSYVHFSPDTNFKSFQSLQRKRKIEYNTYDYNYSDDNHNNNNNNNSEDSSTITDDYLTRGKRKCNKNRQLIYNIRTLSNWQYICYIKKPVPLIDIENTIKNEYLRVKESIYKPNYHVEYDSNGNQIYVEDQSNSDVLQGKIWQHLNFRQLYSNLAEIQYNPSVNKFSIERNLLKFNDVYEVPFNDIIKDYNIIQYRLEQDNSTGNINAVVEIFIETENKNVDLYRCSNKISDNNAVYPPILEEVTDAMFQV</sequence>
<keyword evidence="3" id="KW-1185">Reference proteome</keyword>
<dbReference type="Proteomes" id="UP001306508">
    <property type="component" value="Unassembled WGS sequence"/>
</dbReference>
<accession>A0AAN8A829</accession>
<dbReference type="AlphaFoldDB" id="A0AAN8A829"/>
<comment type="caution">
    <text evidence="2">The sequence shown here is derived from an EMBL/GenBank/DDBJ whole genome shotgun (WGS) entry which is preliminary data.</text>
</comment>
<feature type="region of interest" description="Disordered" evidence="1">
    <location>
        <begin position="36"/>
        <end position="57"/>
    </location>
</feature>
<organism evidence="2 3">
    <name type="scientific">Arxiozyma heterogenica</name>
    <dbReference type="NCBI Taxonomy" id="278026"/>
    <lineage>
        <taxon>Eukaryota</taxon>
        <taxon>Fungi</taxon>
        <taxon>Dikarya</taxon>
        <taxon>Ascomycota</taxon>
        <taxon>Saccharomycotina</taxon>
        <taxon>Saccharomycetes</taxon>
        <taxon>Saccharomycetales</taxon>
        <taxon>Saccharomycetaceae</taxon>
        <taxon>Arxiozyma</taxon>
    </lineage>
</organism>
<reference evidence="3" key="1">
    <citation type="submission" date="2023-07" db="EMBL/GenBank/DDBJ databases">
        <title>A draft genome of Kazachstania heterogenica Y-27499.</title>
        <authorList>
            <person name="Donic C."/>
            <person name="Kralova J.S."/>
            <person name="Fidel L."/>
            <person name="Ben-Dor S."/>
            <person name="Jung S."/>
        </authorList>
    </citation>
    <scope>NUCLEOTIDE SEQUENCE [LARGE SCALE GENOMIC DNA]</scope>
    <source>
        <strain evidence="3">Y27499</strain>
    </source>
</reference>
<protein>
    <submittedName>
        <fullName evidence="2">Uncharacterized protein</fullName>
    </submittedName>
</protein>
<dbReference type="EMBL" id="JAWIZZ010000024">
    <property type="protein sequence ID" value="KAK5781892.1"/>
    <property type="molecule type" value="Genomic_DNA"/>
</dbReference>
<feature type="compositionally biased region" description="Low complexity" evidence="1">
    <location>
        <begin position="36"/>
        <end position="54"/>
    </location>
</feature>
<evidence type="ECO:0000313" key="3">
    <source>
        <dbReference type="Proteomes" id="UP001306508"/>
    </source>
</evidence>
<gene>
    <name evidence="2" type="ORF">RI543_000666</name>
</gene>
<proteinExistence type="predicted"/>